<comment type="caution">
    <text evidence="8">The sequence shown here is derived from an EMBL/GenBank/DDBJ whole genome shotgun (WGS) entry which is preliminary data.</text>
</comment>
<evidence type="ECO:0000259" key="7">
    <source>
        <dbReference type="PROSITE" id="PS51471"/>
    </source>
</evidence>
<keyword evidence="4" id="KW-0560">Oxidoreductase</keyword>
<dbReference type="PROSITE" id="PS51471">
    <property type="entry name" value="FE2OG_OXY"/>
    <property type="match status" value="1"/>
</dbReference>
<dbReference type="Pfam" id="PF13640">
    <property type="entry name" value="2OG-FeII_Oxy_3"/>
    <property type="match status" value="1"/>
</dbReference>
<name>A0AAD2CLT7_9STRA</name>
<dbReference type="Proteomes" id="UP001295423">
    <property type="component" value="Unassembled WGS sequence"/>
</dbReference>
<dbReference type="SMART" id="SM00702">
    <property type="entry name" value="P4Hc"/>
    <property type="match status" value="1"/>
</dbReference>
<dbReference type="PANTHER" id="PTHR10869:SF246">
    <property type="entry name" value="TRANSMEMBRANE PROLYL 4-HYDROXYLASE"/>
    <property type="match status" value="1"/>
</dbReference>
<dbReference type="GO" id="GO:0031418">
    <property type="term" value="F:L-ascorbic acid binding"/>
    <property type="evidence" value="ECO:0007669"/>
    <property type="project" value="InterPro"/>
</dbReference>
<dbReference type="Gene3D" id="2.60.120.620">
    <property type="entry name" value="q2cbj1_9rhob like domain"/>
    <property type="match status" value="1"/>
</dbReference>
<sequence length="297" mass="33606">MFLMRRASFLATLFVLGCSAQNRPDPQAFINGRAWMIDETNFPKHYARFPPNDKIHHKKGALSYYVLNNEKKVLYVPNFVNETVAHDIQLFCIEGKRFTDSRIRGTTSDGSNVEKNDHRTSESCPLVPAAAYLSNPRFQEMLEQDPLPPQVAQVAREVDVSWDIAVRSSELLGVNPHLVESLQVVRYTSPDAEYKLHHDHGGYYGKSSEHRSWTMLIFLNDVENAGGHTSFPKLNLEVVPRGGDALVWSNTIDSKVDEDMVHAGKPPSKAGVEKYAVNVWFGEESFENRIKEGQTWS</sequence>
<dbReference type="GO" id="GO:0005506">
    <property type="term" value="F:iron ion binding"/>
    <property type="evidence" value="ECO:0007669"/>
    <property type="project" value="InterPro"/>
</dbReference>
<evidence type="ECO:0000256" key="6">
    <source>
        <dbReference type="SAM" id="SignalP"/>
    </source>
</evidence>
<evidence type="ECO:0000313" key="8">
    <source>
        <dbReference type="EMBL" id="CAJ1936654.1"/>
    </source>
</evidence>
<dbReference type="EMBL" id="CAKOGP040000557">
    <property type="protein sequence ID" value="CAJ1936654.1"/>
    <property type="molecule type" value="Genomic_DNA"/>
</dbReference>
<feature type="chain" id="PRO_5041901348" description="Fe2OG dioxygenase domain-containing protein" evidence="6">
    <location>
        <begin position="21"/>
        <end position="297"/>
    </location>
</feature>
<keyword evidence="9" id="KW-1185">Reference proteome</keyword>
<evidence type="ECO:0000256" key="4">
    <source>
        <dbReference type="ARBA" id="ARBA00023002"/>
    </source>
</evidence>
<dbReference type="GO" id="GO:0004656">
    <property type="term" value="F:procollagen-proline 4-dioxygenase activity"/>
    <property type="evidence" value="ECO:0007669"/>
    <property type="project" value="TreeGrafter"/>
</dbReference>
<dbReference type="AlphaFoldDB" id="A0AAD2CLT7"/>
<dbReference type="InterPro" id="IPR006620">
    <property type="entry name" value="Pro_4_hyd_alph"/>
</dbReference>
<evidence type="ECO:0000256" key="1">
    <source>
        <dbReference type="ARBA" id="ARBA00001961"/>
    </source>
</evidence>
<evidence type="ECO:0000256" key="3">
    <source>
        <dbReference type="ARBA" id="ARBA00022964"/>
    </source>
</evidence>
<comment type="cofactor">
    <cofactor evidence="1">
        <name>L-ascorbate</name>
        <dbReference type="ChEBI" id="CHEBI:38290"/>
    </cofactor>
</comment>
<dbReference type="PROSITE" id="PS51257">
    <property type="entry name" value="PROKAR_LIPOPROTEIN"/>
    <property type="match status" value="1"/>
</dbReference>
<protein>
    <recommendedName>
        <fullName evidence="7">Fe2OG dioxygenase domain-containing protein</fullName>
    </recommendedName>
</protein>
<feature type="signal peptide" evidence="6">
    <location>
        <begin position="1"/>
        <end position="20"/>
    </location>
</feature>
<dbReference type="PANTHER" id="PTHR10869">
    <property type="entry name" value="PROLYL 4-HYDROXYLASE ALPHA SUBUNIT"/>
    <property type="match status" value="1"/>
</dbReference>
<evidence type="ECO:0000256" key="5">
    <source>
        <dbReference type="ARBA" id="ARBA00023004"/>
    </source>
</evidence>
<feature type="domain" description="Fe2OG dioxygenase" evidence="7">
    <location>
        <begin position="178"/>
        <end position="283"/>
    </location>
</feature>
<gene>
    <name evidence="8" type="ORF">CYCCA115_LOCUS5300</name>
</gene>
<reference evidence="8" key="1">
    <citation type="submission" date="2023-08" db="EMBL/GenBank/DDBJ databases">
        <authorList>
            <person name="Audoor S."/>
            <person name="Bilcke G."/>
        </authorList>
    </citation>
    <scope>NUCLEOTIDE SEQUENCE</scope>
</reference>
<proteinExistence type="predicted"/>
<organism evidence="8 9">
    <name type="scientific">Cylindrotheca closterium</name>
    <dbReference type="NCBI Taxonomy" id="2856"/>
    <lineage>
        <taxon>Eukaryota</taxon>
        <taxon>Sar</taxon>
        <taxon>Stramenopiles</taxon>
        <taxon>Ochrophyta</taxon>
        <taxon>Bacillariophyta</taxon>
        <taxon>Bacillariophyceae</taxon>
        <taxon>Bacillariophycidae</taxon>
        <taxon>Bacillariales</taxon>
        <taxon>Bacillariaceae</taxon>
        <taxon>Cylindrotheca</taxon>
    </lineage>
</organism>
<dbReference type="InterPro" id="IPR044862">
    <property type="entry name" value="Pro_4_hyd_alph_FE2OG_OXY"/>
</dbReference>
<keyword evidence="3" id="KW-0223">Dioxygenase</keyword>
<dbReference type="GO" id="GO:0005783">
    <property type="term" value="C:endoplasmic reticulum"/>
    <property type="evidence" value="ECO:0007669"/>
    <property type="project" value="TreeGrafter"/>
</dbReference>
<dbReference type="InterPro" id="IPR045054">
    <property type="entry name" value="P4HA-like"/>
</dbReference>
<keyword evidence="6" id="KW-0732">Signal</keyword>
<dbReference type="InterPro" id="IPR005123">
    <property type="entry name" value="Oxoglu/Fe-dep_dioxygenase_dom"/>
</dbReference>
<accession>A0AAD2CLT7</accession>
<keyword evidence="2" id="KW-0479">Metal-binding</keyword>
<keyword evidence="5" id="KW-0408">Iron</keyword>
<evidence type="ECO:0000313" key="9">
    <source>
        <dbReference type="Proteomes" id="UP001295423"/>
    </source>
</evidence>
<evidence type="ECO:0000256" key="2">
    <source>
        <dbReference type="ARBA" id="ARBA00022723"/>
    </source>
</evidence>